<comment type="caution">
    <text evidence="1">The sequence shown here is derived from an EMBL/GenBank/DDBJ whole genome shotgun (WGS) entry which is preliminary data.</text>
</comment>
<evidence type="ECO:0000313" key="2">
    <source>
        <dbReference type="Proteomes" id="UP001348149"/>
    </source>
</evidence>
<keyword evidence="2" id="KW-1185">Reference proteome</keyword>
<dbReference type="RefSeq" id="WP_326297491.1">
    <property type="nucleotide sequence ID" value="NZ_JAYLLH010000012.1"/>
</dbReference>
<reference evidence="1 2" key="1">
    <citation type="submission" date="2024-01" db="EMBL/GenBank/DDBJ databases">
        <title>Mesobacterium rodlantinim sp. nov., isolated from shallow sea hydrothermal systems off Kueishantao Island.</title>
        <authorList>
            <person name="Su Z."/>
            <person name="Tang K."/>
        </authorList>
    </citation>
    <scope>NUCLEOTIDE SEQUENCE [LARGE SCALE GENOMIC DNA]</scope>
    <source>
        <strain evidence="1 2">TK19101</strain>
    </source>
</reference>
<accession>A0ABU6HH80</accession>
<sequence length="57" mass="5942">MPVTTFATLVLVVIAAAALTVVAIAQWGALTVLPVLMVLALAARWAMSHVTLDDSHT</sequence>
<protein>
    <submittedName>
        <fullName evidence="1">Uncharacterized protein</fullName>
    </submittedName>
</protein>
<name>A0ABU6HH80_9RHOB</name>
<evidence type="ECO:0000313" key="1">
    <source>
        <dbReference type="EMBL" id="MEC3861772.1"/>
    </source>
</evidence>
<proteinExistence type="predicted"/>
<dbReference type="Proteomes" id="UP001348149">
    <property type="component" value="Unassembled WGS sequence"/>
</dbReference>
<organism evidence="1 2">
    <name type="scientific">Mesobacterium hydrothermale</name>
    <dbReference type="NCBI Taxonomy" id="3111907"/>
    <lineage>
        <taxon>Bacteria</taxon>
        <taxon>Pseudomonadati</taxon>
        <taxon>Pseudomonadota</taxon>
        <taxon>Alphaproteobacteria</taxon>
        <taxon>Rhodobacterales</taxon>
        <taxon>Roseobacteraceae</taxon>
        <taxon>Mesobacterium</taxon>
    </lineage>
</organism>
<dbReference type="EMBL" id="JAYLLH010000012">
    <property type="protein sequence ID" value="MEC3861772.1"/>
    <property type="molecule type" value="Genomic_DNA"/>
</dbReference>
<gene>
    <name evidence="1" type="ORF">VK792_10785</name>
</gene>